<gene>
    <name evidence="1" type="ORF">SAMN05660413_03312</name>
</gene>
<dbReference type="InterPro" id="IPR008822">
    <property type="entry name" value="Endonuclease_RusA-like"/>
</dbReference>
<name>A0A1I5DGB5_9FLAO</name>
<dbReference type="GO" id="GO:0006310">
    <property type="term" value="P:DNA recombination"/>
    <property type="evidence" value="ECO:0007669"/>
    <property type="project" value="InterPro"/>
</dbReference>
<dbReference type="STRING" id="287099.SAMN05660413_03312"/>
<dbReference type="InterPro" id="IPR036614">
    <property type="entry name" value="RusA-like_sf"/>
</dbReference>
<accession>A0A1I5DGB5</accession>
<evidence type="ECO:0000313" key="2">
    <source>
        <dbReference type="Proteomes" id="UP000199153"/>
    </source>
</evidence>
<sequence>MENYKSNLNEPPEFGELLFAFDFEPVSLQSSAVKRAFIKYEIRKVTSTLGYLLSGDVKVEIQWLVHEQERYESAHAPDMDNIIKPILDGLSGPQGVLIDDCQVQTIGSHWIDWTKKEHQINISIRYIPDDFVTKKNLVFINLGGNMYIPFHTDLPAQVKETLITHLEKGMALRNEFLKETGDYYQAKFFQSVQRLFHKSRINESFQCVELTTLKNNIEQEKEK</sequence>
<organism evidence="1 2">
    <name type="scientific">Salegentibacter flavus</name>
    <dbReference type="NCBI Taxonomy" id="287099"/>
    <lineage>
        <taxon>Bacteria</taxon>
        <taxon>Pseudomonadati</taxon>
        <taxon>Bacteroidota</taxon>
        <taxon>Flavobacteriia</taxon>
        <taxon>Flavobacteriales</taxon>
        <taxon>Flavobacteriaceae</taxon>
        <taxon>Salegentibacter</taxon>
    </lineage>
</organism>
<proteinExistence type="predicted"/>
<evidence type="ECO:0000313" key="1">
    <source>
        <dbReference type="EMBL" id="SFN97851.1"/>
    </source>
</evidence>
<dbReference type="EMBL" id="FOVL01000035">
    <property type="protein sequence ID" value="SFN97851.1"/>
    <property type="molecule type" value="Genomic_DNA"/>
</dbReference>
<dbReference type="Pfam" id="PF05866">
    <property type="entry name" value="RusA"/>
    <property type="match status" value="1"/>
</dbReference>
<dbReference type="AlphaFoldDB" id="A0A1I5DGB5"/>
<keyword evidence="2" id="KW-1185">Reference proteome</keyword>
<protein>
    <submittedName>
        <fullName evidence="1">Endodeoxyribonuclease RusA</fullName>
    </submittedName>
</protein>
<dbReference type="Proteomes" id="UP000199153">
    <property type="component" value="Unassembled WGS sequence"/>
</dbReference>
<dbReference type="GO" id="GO:0000287">
    <property type="term" value="F:magnesium ion binding"/>
    <property type="evidence" value="ECO:0007669"/>
    <property type="project" value="InterPro"/>
</dbReference>
<dbReference type="SUPFAM" id="SSF103084">
    <property type="entry name" value="Holliday junction resolvase RusA"/>
    <property type="match status" value="1"/>
</dbReference>
<dbReference type="GO" id="GO:0006281">
    <property type="term" value="P:DNA repair"/>
    <property type="evidence" value="ECO:0007669"/>
    <property type="project" value="InterPro"/>
</dbReference>
<reference evidence="1 2" key="1">
    <citation type="submission" date="2016-10" db="EMBL/GenBank/DDBJ databases">
        <authorList>
            <person name="de Groot N.N."/>
        </authorList>
    </citation>
    <scope>NUCLEOTIDE SEQUENCE [LARGE SCALE GENOMIC DNA]</scope>
    <source>
        <strain evidence="1 2">DSM 17794</strain>
    </source>
</reference>
<dbReference type="OrthoDB" id="8478301at2"/>
<dbReference type="Gene3D" id="3.30.1330.70">
    <property type="entry name" value="Holliday junction resolvase RusA"/>
    <property type="match status" value="1"/>
</dbReference>
<dbReference type="RefSeq" id="WP_093411573.1">
    <property type="nucleotide sequence ID" value="NZ_FOVL01000035.1"/>
</dbReference>